<keyword evidence="2" id="KW-1185">Reference proteome</keyword>
<evidence type="ECO:0000313" key="1">
    <source>
        <dbReference type="EMBL" id="KAI3765353.1"/>
    </source>
</evidence>
<evidence type="ECO:0000313" key="2">
    <source>
        <dbReference type="Proteomes" id="UP001055811"/>
    </source>
</evidence>
<organism evidence="1 2">
    <name type="scientific">Cichorium intybus</name>
    <name type="common">Chicory</name>
    <dbReference type="NCBI Taxonomy" id="13427"/>
    <lineage>
        <taxon>Eukaryota</taxon>
        <taxon>Viridiplantae</taxon>
        <taxon>Streptophyta</taxon>
        <taxon>Embryophyta</taxon>
        <taxon>Tracheophyta</taxon>
        <taxon>Spermatophyta</taxon>
        <taxon>Magnoliopsida</taxon>
        <taxon>eudicotyledons</taxon>
        <taxon>Gunneridae</taxon>
        <taxon>Pentapetalae</taxon>
        <taxon>asterids</taxon>
        <taxon>campanulids</taxon>
        <taxon>Asterales</taxon>
        <taxon>Asteraceae</taxon>
        <taxon>Cichorioideae</taxon>
        <taxon>Cichorieae</taxon>
        <taxon>Cichoriinae</taxon>
        <taxon>Cichorium</taxon>
    </lineage>
</organism>
<dbReference type="Proteomes" id="UP001055811">
    <property type="component" value="Linkage Group LG03"/>
</dbReference>
<reference evidence="2" key="1">
    <citation type="journal article" date="2022" name="Mol. Ecol. Resour.">
        <title>The genomes of chicory, endive, great burdock and yacon provide insights into Asteraceae palaeo-polyploidization history and plant inulin production.</title>
        <authorList>
            <person name="Fan W."/>
            <person name="Wang S."/>
            <person name="Wang H."/>
            <person name="Wang A."/>
            <person name="Jiang F."/>
            <person name="Liu H."/>
            <person name="Zhao H."/>
            <person name="Xu D."/>
            <person name="Zhang Y."/>
        </authorList>
    </citation>
    <scope>NUCLEOTIDE SEQUENCE [LARGE SCALE GENOMIC DNA]</scope>
    <source>
        <strain evidence="2">cv. Punajuju</strain>
    </source>
</reference>
<gene>
    <name evidence="1" type="ORF">L2E82_15385</name>
</gene>
<dbReference type="EMBL" id="CM042011">
    <property type="protein sequence ID" value="KAI3765353.1"/>
    <property type="molecule type" value="Genomic_DNA"/>
</dbReference>
<protein>
    <submittedName>
        <fullName evidence="1">Uncharacterized protein</fullName>
    </submittedName>
</protein>
<accession>A0ACB9F1Z4</accession>
<comment type="caution">
    <text evidence="1">The sequence shown here is derived from an EMBL/GenBank/DDBJ whole genome shotgun (WGS) entry which is preliminary data.</text>
</comment>
<reference evidence="1 2" key="2">
    <citation type="journal article" date="2022" name="Mol. Ecol. Resour.">
        <title>The genomes of chicory, endive, great burdock and yacon provide insights into Asteraceae paleo-polyploidization history and plant inulin production.</title>
        <authorList>
            <person name="Fan W."/>
            <person name="Wang S."/>
            <person name="Wang H."/>
            <person name="Wang A."/>
            <person name="Jiang F."/>
            <person name="Liu H."/>
            <person name="Zhao H."/>
            <person name="Xu D."/>
            <person name="Zhang Y."/>
        </authorList>
    </citation>
    <scope>NUCLEOTIDE SEQUENCE [LARGE SCALE GENOMIC DNA]</scope>
    <source>
        <strain evidence="2">cv. Punajuju</strain>
        <tissue evidence="1">Leaves</tissue>
    </source>
</reference>
<proteinExistence type="predicted"/>
<name>A0ACB9F1Z4_CICIN</name>
<sequence length="194" mass="21855">MDLIRIRPNSDRDTLGQICKRSLMCGLLDVCVKIWIFMSNMLGFNVYGFIFSWCTAIKFCWISKFKNHQLMAQSFIKILLLTIIVSIHKSDGQFDDWCVADEQTPDDELQKALVWACENGADCSKIQPNQPCFLPNTIKDHASFAFNSYFQRMKAHGATCYFNAAAFVTDLDPTGIQNNDKGDGGSSGLDVVEK</sequence>